<gene>
    <name evidence="1" type="ORF">NBRC3257_1493</name>
</gene>
<sequence>MDLADHFELLEDSVLIIILKNGRRTLTLPSRKKSGATSSIDNPHCIVRVENFLEWSLTD</sequence>
<dbReference type="Proteomes" id="UP000018209">
    <property type="component" value="Unassembled WGS sequence"/>
</dbReference>
<accession>A0ABQ0IWB2</accession>
<dbReference type="EMBL" id="BASM01000017">
    <property type="protein sequence ID" value="GAD26494.1"/>
    <property type="molecule type" value="Genomic_DNA"/>
</dbReference>
<reference evidence="1 2" key="1">
    <citation type="submission" date="2013-08" db="EMBL/GenBank/DDBJ databases">
        <title>Gluconobacter thailandicus NBRC 3257 whole genome sequence.</title>
        <authorList>
            <person name="Matsutani M."/>
            <person name="Yakushi T."/>
            <person name="Matsushita K."/>
        </authorList>
    </citation>
    <scope>NUCLEOTIDE SEQUENCE [LARGE SCALE GENOMIC DNA]</scope>
    <source>
        <strain evidence="1 2">NBRC 3257</strain>
    </source>
</reference>
<evidence type="ECO:0000313" key="1">
    <source>
        <dbReference type="EMBL" id="GAD26494.1"/>
    </source>
</evidence>
<organism evidence="1 2">
    <name type="scientific">Gluconobacter thailandicus NBRC 3257</name>
    <dbReference type="NCBI Taxonomy" id="1381097"/>
    <lineage>
        <taxon>Bacteria</taxon>
        <taxon>Pseudomonadati</taxon>
        <taxon>Pseudomonadota</taxon>
        <taxon>Alphaproteobacteria</taxon>
        <taxon>Acetobacterales</taxon>
        <taxon>Acetobacteraceae</taxon>
        <taxon>Gluconobacter</taxon>
    </lineage>
</organism>
<keyword evidence="2" id="KW-1185">Reference proteome</keyword>
<comment type="caution">
    <text evidence="1">The sequence shown here is derived from an EMBL/GenBank/DDBJ whole genome shotgun (WGS) entry which is preliminary data.</text>
</comment>
<protein>
    <submittedName>
        <fullName evidence="1">Uncharacterized protein</fullName>
    </submittedName>
</protein>
<evidence type="ECO:0000313" key="2">
    <source>
        <dbReference type="Proteomes" id="UP000018209"/>
    </source>
</evidence>
<proteinExistence type="predicted"/>
<name>A0ABQ0IWB2_GLUTH</name>